<organism evidence="1 2">
    <name type="scientific">Ciona intestinalis</name>
    <name type="common">Transparent sea squirt</name>
    <name type="synonym">Ascidia intestinalis</name>
    <dbReference type="NCBI Taxonomy" id="7719"/>
    <lineage>
        <taxon>Eukaryota</taxon>
        <taxon>Metazoa</taxon>
        <taxon>Chordata</taxon>
        <taxon>Tunicata</taxon>
        <taxon>Ascidiacea</taxon>
        <taxon>Phlebobranchia</taxon>
        <taxon>Cionidae</taxon>
        <taxon>Ciona</taxon>
    </lineage>
</organism>
<dbReference type="AlphaFoldDB" id="F6ZZN5"/>
<accession>F6ZZN5</accession>
<protein>
    <submittedName>
        <fullName evidence="1">Uncharacterized protein</fullName>
    </submittedName>
</protein>
<dbReference type="InParanoid" id="F6ZZN5"/>
<keyword evidence="2" id="KW-1185">Reference proteome</keyword>
<reference evidence="1" key="2">
    <citation type="submission" date="2025-08" db="UniProtKB">
        <authorList>
            <consortium name="Ensembl"/>
        </authorList>
    </citation>
    <scope>IDENTIFICATION</scope>
</reference>
<reference evidence="1" key="3">
    <citation type="submission" date="2025-09" db="UniProtKB">
        <authorList>
            <consortium name="Ensembl"/>
        </authorList>
    </citation>
    <scope>IDENTIFICATION</scope>
</reference>
<sequence length="56" mass="5998">MPLVGGDNATTMTSQSTDPLLNMLLRLQEAATNYESDASHDDAFELSLDRALGDLA</sequence>
<evidence type="ECO:0000313" key="1">
    <source>
        <dbReference type="Ensembl" id="ENSCINP00000000523.3"/>
    </source>
</evidence>
<evidence type="ECO:0000313" key="2">
    <source>
        <dbReference type="Proteomes" id="UP000008144"/>
    </source>
</evidence>
<dbReference type="Proteomes" id="UP000008144">
    <property type="component" value="Unassembled WGS sequence"/>
</dbReference>
<dbReference type="Ensembl" id="ENSCINT00000000523.3">
    <property type="protein sequence ID" value="ENSCINP00000000523.3"/>
    <property type="gene ID" value="ENSCING00000016113.2"/>
</dbReference>
<proteinExistence type="predicted"/>
<reference evidence="2" key="1">
    <citation type="journal article" date="2002" name="Science">
        <title>The draft genome of Ciona intestinalis: insights into chordate and vertebrate origins.</title>
        <authorList>
            <person name="Dehal P."/>
            <person name="Satou Y."/>
            <person name="Campbell R.K."/>
            <person name="Chapman J."/>
            <person name="Degnan B."/>
            <person name="De Tomaso A."/>
            <person name="Davidson B."/>
            <person name="Di Gregorio A."/>
            <person name="Gelpke M."/>
            <person name="Goodstein D.M."/>
            <person name="Harafuji N."/>
            <person name="Hastings K.E."/>
            <person name="Ho I."/>
            <person name="Hotta K."/>
            <person name="Huang W."/>
            <person name="Kawashima T."/>
            <person name="Lemaire P."/>
            <person name="Martinez D."/>
            <person name="Meinertzhagen I.A."/>
            <person name="Necula S."/>
            <person name="Nonaka M."/>
            <person name="Putnam N."/>
            <person name="Rash S."/>
            <person name="Saiga H."/>
            <person name="Satake M."/>
            <person name="Terry A."/>
            <person name="Yamada L."/>
            <person name="Wang H.G."/>
            <person name="Awazu S."/>
            <person name="Azumi K."/>
            <person name="Boore J."/>
            <person name="Branno M."/>
            <person name="Chin-Bow S."/>
            <person name="DeSantis R."/>
            <person name="Doyle S."/>
            <person name="Francino P."/>
            <person name="Keys D.N."/>
            <person name="Haga S."/>
            <person name="Hayashi H."/>
            <person name="Hino K."/>
            <person name="Imai K.S."/>
            <person name="Inaba K."/>
            <person name="Kano S."/>
            <person name="Kobayashi K."/>
            <person name="Kobayashi M."/>
            <person name="Lee B.I."/>
            <person name="Makabe K.W."/>
            <person name="Manohar C."/>
            <person name="Matassi G."/>
            <person name="Medina M."/>
            <person name="Mochizuki Y."/>
            <person name="Mount S."/>
            <person name="Morishita T."/>
            <person name="Miura S."/>
            <person name="Nakayama A."/>
            <person name="Nishizaka S."/>
            <person name="Nomoto H."/>
            <person name="Ohta F."/>
            <person name="Oishi K."/>
            <person name="Rigoutsos I."/>
            <person name="Sano M."/>
            <person name="Sasaki A."/>
            <person name="Sasakura Y."/>
            <person name="Shoguchi E."/>
            <person name="Shin-i T."/>
            <person name="Spagnuolo A."/>
            <person name="Stainier D."/>
            <person name="Suzuki M.M."/>
            <person name="Tassy O."/>
            <person name="Takatori N."/>
            <person name="Tokuoka M."/>
            <person name="Yagi K."/>
            <person name="Yoshizaki F."/>
            <person name="Wada S."/>
            <person name="Zhang C."/>
            <person name="Hyatt P.D."/>
            <person name="Larimer F."/>
            <person name="Detter C."/>
            <person name="Doggett N."/>
            <person name="Glavina T."/>
            <person name="Hawkins T."/>
            <person name="Richardson P."/>
            <person name="Lucas S."/>
            <person name="Kohara Y."/>
            <person name="Levine M."/>
            <person name="Satoh N."/>
            <person name="Rokhsar D.S."/>
        </authorList>
    </citation>
    <scope>NUCLEOTIDE SEQUENCE [LARGE SCALE GENOMIC DNA]</scope>
</reference>
<name>F6ZZN5_CIOIN</name>
<dbReference type="HOGENOM" id="CLU_3013475_0_0_1"/>